<comment type="caution">
    <text evidence="1">The sequence shown here is derived from an EMBL/GenBank/DDBJ whole genome shotgun (WGS) entry which is preliminary data.</text>
</comment>
<name>A0A835N4P7_9ROSI</name>
<keyword evidence="2" id="KW-1185">Reference proteome</keyword>
<dbReference type="Proteomes" id="UP000657918">
    <property type="component" value="Unassembled WGS sequence"/>
</dbReference>
<protein>
    <submittedName>
        <fullName evidence="1">Uncharacterized protein</fullName>
    </submittedName>
</protein>
<reference evidence="1 2" key="1">
    <citation type="submission" date="2020-10" db="EMBL/GenBank/DDBJ databases">
        <title>Plant Genome Project.</title>
        <authorList>
            <person name="Zhang R.-G."/>
        </authorList>
    </citation>
    <scope>NUCLEOTIDE SEQUENCE [LARGE SCALE GENOMIC DNA]</scope>
    <source>
        <strain evidence="1">FAFU-HL-1</strain>
        <tissue evidence="1">Leaf</tissue>
    </source>
</reference>
<evidence type="ECO:0000313" key="2">
    <source>
        <dbReference type="Proteomes" id="UP000657918"/>
    </source>
</evidence>
<organism evidence="1 2">
    <name type="scientific">Salix dunnii</name>
    <dbReference type="NCBI Taxonomy" id="1413687"/>
    <lineage>
        <taxon>Eukaryota</taxon>
        <taxon>Viridiplantae</taxon>
        <taxon>Streptophyta</taxon>
        <taxon>Embryophyta</taxon>
        <taxon>Tracheophyta</taxon>
        <taxon>Spermatophyta</taxon>
        <taxon>Magnoliopsida</taxon>
        <taxon>eudicotyledons</taxon>
        <taxon>Gunneridae</taxon>
        <taxon>Pentapetalae</taxon>
        <taxon>rosids</taxon>
        <taxon>fabids</taxon>
        <taxon>Malpighiales</taxon>
        <taxon>Salicaceae</taxon>
        <taxon>Saliceae</taxon>
        <taxon>Salix</taxon>
    </lineage>
</organism>
<gene>
    <name evidence="1" type="ORF">SADUNF_Sadunf03G0134100</name>
</gene>
<sequence>MFAPSVNSVIGNANHSSSPSISFWSKGVYTPICPLTLFNYTGNPPNNTMVRKGNTASSAPFQYHIRVHYAGHWDEWCREPPSSLAWLQFHPVKPF</sequence>
<dbReference type="AlphaFoldDB" id="A0A835N4P7"/>
<dbReference type="EMBL" id="JADGMS010000003">
    <property type="protein sequence ID" value="KAF9686202.1"/>
    <property type="molecule type" value="Genomic_DNA"/>
</dbReference>
<proteinExistence type="predicted"/>
<evidence type="ECO:0000313" key="1">
    <source>
        <dbReference type="EMBL" id="KAF9686202.1"/>
    </source>
</evidence>
<accession>A0A835N4P7</accession>